<dbReference type="RefSeq" id="XP_034012542.1">
    <property type="nucleotide sequence ID" value="XM_034155369.1"/>
</dbReference>
<evidence type="ECO:0000259" key="2">
    <source>
        <dbReference type="Pfam" id="PF07727"/>
    </source>
</evidence>
<feature type="compositionally biased region" description="Basic and acidic residues" evidence="1">
    <location>
        <begin position="160"/>
        <end position="182"/>
    </location>
</feature>
<gene>
    <name evidence="3" type="ORF">DIURU_002690</name>
</gene>
<dbReference type="OrthoDB" id="3243429at2759"/>
<evidence type="ECO:0000313" key="4">
    <source>
        <dbReference type="Proteomes" id="UP000449547"/>
    </source>
</evidence>
<evidence type="ECO:0000256" key="1">
    <source>
        <dbReference type="SAM" id="MobiDB-lite"/>
    </source>
</evidence>
<organism evidence="3 4">
    <name type="scientific">Diutina rugosa</name>
    <name type="common">Yeast</name>
    <name type="synonym">Candida rugosa</name>
    <dbReference type="NCBI Taxonomy" id="5481"/>
    <lineage>
        <taxon>Eukaryota</taxon>
        <taxon>Fungi</taxon>
        <taxon>Dikarya</taxon>
        <taxon>Ascomycota</taxon>
        <taxon>Saccharomycotina</taxon>
        <taxon>Pichiomycetes</taxon>
        <taxon>Debaryomycetaceae</taxon>
        <taxon>Diutina</taxon>
    </lineage>
</organism>
<dbReference type="Proteomes" id="UP000449547">
    <property type="component" value="Unassembled WGS sequence"/>
</dbReference>
<dbReference type="InterPro" id="IPR013103">
    <property type="entry name" value="RVT_2"/>
</dbReference>
<dbReference type="Pfam" id="PF07727">
    <property type="entry name" value="RVT_2"/>
    <property type="match status" value="1"/>
</dbReference>
<dbReference type="AlphaFoldDB" id="A0A642UPK6"/>
<feature type="compositionally biased region" description="Polar residues" evidence="1">
    <location>
        <begin position="100"/>
        <end position="114"/>
    </location>
</feature>
<dbReference type="OMA" id="FTANYNI"/>
<name>A0A642UPK6_DIURU</name>
<feature type="region of interest" description="Disordered" evidence="1">
    <location>
        <begin position="1"/>
        <end position="140"/>
    </location>
</feature>
<dbReference type="VEuPathDB" id="FungiDB:DIURU_002690"/>
<evidence type="ECO:0000313" key="3">
    <source>
        <dbReference type="EMBL" id="KAA8902794.1"/>
    </source>
</evidence>
<feature type="domain" description="Reverse transcriptase Ty1/copia-type" evidence="2">
    <location>
        <begin position="190"/>
        <end position="356"/>
    </location>
</feature>
<sequence>MSVSEQISKQLKKLDQLNVDDDGRNLRAQSRSPEPTEGSSSSIPANHNNTTTKKSASKKRKSQSPPPTEAMSATANQSTTTTTNQNTSHNTSHSSQTTSLTGNQRTAQATNNDEQPPVDAANLPSTANVASPRDDSTPNPEIREVFIDTMWYVIVKHKQRADGTREEYRRTSLQAAKKEAPSRKYNPSQKSVRSVLAYAIKNKFKACQLDIDLAFTDVDFVDENVQYFIDDPKYGIDNTRTTFTMHKLKRPLPGIKGAQKLFYGGFTMFLVNKLNFKEFSGAKGVWVYAPKQKTKVIVMIEGDDILIFGETDEDVDWIVSEFESQYKVAHLGYPSLFVGNNINYNLEQGTVTMDRGNRTVHFLDKIGLRPDRSISSIMDSDFDTQWREVGSRQRLPRAEKGLKTIIYQQILAELVALSKSVRSGIAKEVSTFASLESYVNDWLIAAIQRAIKFTANYNIGWKYKGESTADDEFTTGLVIQVSDEDRQKATISYFARKDGGVLDWWSKVVYQHELDLLTLQEQALSTAKEDFKHLKKLDHFIHTGEVLENVEDCEVAGCLMMDGQARPFGVYRQNS</sequence>
<dbReference type="GeneID" id="54781341"/>
<dbReference type="EMBL" id="SWFT01000082">
    <property type="protein sequence ID" value="KAA8902794.1"/>
    <property type="molecule type" value="Genomic_DNA"/>
</dbReference>
<feature type="region of interest" description="Disordered" evidence="1">
    <location>
        <begin position="159"/>
        <end position="186"/>
    </location>
</feature>
<proteinExistence type="predicted"/>
<feature type="compositionally biased region" description="Polar residues" evidence="1">
    <location>
        <begin position="27"/>
        <end position="49"/>
    </location>
</feature>
<accession>A0A642UPK6</accession>
<comment type="caution">
    <text evidence="3">The sequence shown here is derived from an EMBL/GenBank/DDBJ whole genome shotgun (WGS) entry which is preliminary data.</text>
</comment>
<keyword evidence="4" id="KW-1185">Reference proteome</keyword>
<reference evidence="3 4" key="1">
    <citation type="submission" date="2019-07" db="EMBL/GenBank/DDBJ databases">
        <title>Genome assembly of two rare yeast pathogens: Diutina rugosa and Trichomonascus ciferrii.</title>
        <authorList>
            <person name="Mixao V."/>
            <person name="Saus E."/>
            <person name="Hansen A."/>
            <person name="Lass-Flor C."/>
            <person name="Gabaldon T."/>
        </authorList>
    </citation>
    <scope>NUCLEOTIDE SEQUENCE [LARGE SCALE GENOMIC DNA]</scope>
    <source>
        <strain evidence="3 4">CBS 613</strain>
    </source>
</reference>
<protein>
    <recommendedName>
        <fullName evidence="2">Reverse transcriptase Ty1/copia-type domain-containing protein</fullName>
    </recommendedName>
</protein>
<feature type="compositionally biased region" description="Low complexity" evidence="1">
    <location>
        <begin position="72"/>
        <end position="99"/>
    </location>
</feature>